<dbReference type="InterPro" id="IPR005175">
    <property type="entry name" value="PPC_dom"/>
</dbReference>
<dbReference type="GO" id="GO:0003677">
    <property type="term" value="F:DNA binding"/>
    <property type="evidence" value="ECO:0007669"/>
    <property type="project" value="UniProtKB-KW"/>
</dbReference>
<dbReference type="EMBL" id="CP041186">
    <property type="protein sequence ID" value="QDG52400.1"/>
    <property type="molecule type" value="Genomic_DNA"/>
</dbReference>
<evidence type="ECO:0000313" key="3">
    <source>
        <dbReference type="Proteomes" id="UP000315995"/>
    </source>
</evidence>
<dbReference type="InterPro" id="IPR025707">
    <property type="entry name" value="DNA_bp_PD1"/>
</dbReference>
<dbReference type="PROSITE" id="PS51742">
    <property type="entry name" value="PPC"/>
    <property type="match status" value="1"/>
</dbReference>
<dbReference type="Pfam" id="PF03479">
    <property type="entry name" value="PCC"/>
    <property type="match status" value="1"/>
</dbReference>
<evidence type="ECO:0000259" key="1">
    <source>
        <dbReference type="PROSITE" id="PS51742"/>
    </source>
</evidence>
<dbReference type="AlphaFoldDB" id="A0A4Y6PVX8"/>
<keyword evidence="3" id="KW-1185">Reference proteome</keyword>
<dbReference type="OrthoDB" id="9791702at2"/>
<accession>A0A5B8Y6R1</accession>
<organism evidence="2 3">
    <name type="scientific">Persicimonas caeni</name>
    <dbReference type="NCBI Taxonomy" id="2292766"/>
    <lineage>
        <taxon>Bacteria</taxon>
        <taxon>Deltaproteobacteria</taxon>
        <taxon>Bradymonadales</taxon>
        <taxon>Bradymonadaceae</taxon>
        <taxon>Persicimonas</taxon>
    </lineage>
</organism>
<dbReference type="PANTHER" id="PTHR34988">
    <property type="entry name" value="PROTEIN, PUTATIVE-RELATED"/>
    <property type="match status" value="1"/>
</dbReference>
<dbReference type="SUPFAM" id="SSF117856">
    <property type="entry name" value="AF0104/ALDC/Ptd012-like"/>
    <property type="match status" value="1"/>
</dbReference>
<gene>
    <name evidence="2" type="ORF">FIV42_17125</name>
</gene>
<keyword evidence="2" id="KW-0238">DNA-binding</keyword>
<dbReference type="Gene3D" id="3.30.1330.80">
    <property type="entry name" value="Hypothetical protein, similar to alpha- acetolactate decarboxylase, domain 2"/>
    <property type="match status" value="1"/>
</dbReference>
<dbReference type="PANTHER" id="PTHR34988:SF1">
    <property type="entry name" value="DNA-BINDING PROTEIN"/>
    <property type="match status" value="1"/>
</dbReference>
<proteinExistence type="predicted"/>
<reference evidence="2 3" key="1">
    <citation type="submission" date="2019-06" db="EMBL/GenBank/DDBJ databases">
        <title>Persicimonas caeni gen. nov., sp. nov., a predatory bacterium isolated from solar saltern.</title>
        <authorList>
            <person name="Wang S."/>
        </authorList>
    </citation>
    <scope>NUCLEOTIDE SEQUENCE [LARGE SCALE GENOMIC DNA]</scope>
    <source>
        <strain evidence="2 3">YN101</strain>
    </source>
</reference>
<dbReference type="RefSeq" id="WP_141198872.1">
    <property type="nucleotide sequence ID" value="NZ_CP041186.1"/>
</dbReference>
<evidence type="ECO:0000313" key="2">
    <source>
        <dbReference type="EMBL" id="QDG52400.1"/>
    </source>
</evidence>
<dbReference type="CDD" id="cd11378">
    <property type="entry name" value="DUF296"/>
    <property type="match status" value="1"/>
</dbReference>
<feature type="domain" description="PPC" evidence="1">
    <location>
        <begin position="5"/>
        <end position="141"/>
    </location>
</feature>
<accession>A0A4Y6PVX8</accession>
<dbReference type="PIRSF" id="PIRSF016702">
    <property type="entry name" value="DNA_bp_PD1"/>
    <property type="match status" value="1"/>
</dbReference>
<sequence>MKWIQEEDGRVVLSLERGETLRENVESVAAELGFKAAKVSAIGALEDPELGCYELDDREYIHRTFDGIWELLSLEGNISLLDGEPFLHAHCSISGHDFKVLGGHLFDAKVGVVVEMFIEPFDTPLPRIPCEAIGLPRWEPGEEA</sequence>
<dbReference type="Proteomes" id="UP000315995">
    <property type="component" value="Chromosome"/>
</dbReference>
<protein>
    <submittedName>
        <fullName evidence="2">DNA-binding protein</fullName>
    </submittedName>
</protein>
<name>A0A4Y6PVX8_PERCE</name>